<sequence length="151" mass="17673">MDKAASCREAPPPALPDWYMECLRIFLKKLSDYEFRPEVCYVVDVIRSLFLECMDEVLELLTLEKPPVMELMSLDADPQVPLKVEEEDIPRRRKPQRRSRRRCVRRRKKKVEDGAGSVEEMSPDSQTSVEVKEQMHCGNEQEESLTICKEK</sequence>
<accession>A0A7R8WXP7</accession>
<protein>
    <submittedName>
        <fullName evidence="2">Uncharacterized protein</fullName>
    </submittedName>
</protein>
<reference evidence="2" key="1">
    <citation type="submission" date="2020-11" db="EMBL/GenBank/DDBJ databases">
        <authorList>
            <person name="Tran Van P."/>
        </authorList>
    </citation>
    <scope>NUCLEOTIDE SEQUENCE</scope>
</reference>
<proteinExistence type="predicted"/>
<feature type="region of interest" description="Disordered" evidence="1">
    <location>
        <begin position="85"/>
        <end position="151"/>
    </location>
</feature>
<feature type="compositionally biased region" description="Basic residues" evidence="1">
    <location>
        <begin position="91"/>
        <end position="109"/>
    </location>
</feature>
<name>A0A7R8WXP7_9CRUS</name>
<evidence type="ECO:0000256" key="1">
    <source>
        <dbReference type="SAM" id="MobiDB-lite"/>
    </source>
</evidence>
<dbReference type="AlphaFoldDB" id="A0A7R8WXP7"/>
<dbReference type="EMBL" id="OB682304">
    <property type="protein sequence ID" value="CAD7236841.1"/>
    <property type="molecule type" value="Genomic_DNA"/>
</dbReference>
<evidence type="ECO:0000313" key="2">
    <source>
        <dbReference type="EMBL" id="CAD7236841.1"/>
    </source>
</evidence>
<gene>
    <name evidence="2" type="ORF">CTOB1V02_LOCUS14656</name>
</gene>
<organism evidence="2">
    <name type="scientific">Cyprideis torosa</name>
    <dbReference type="NCBI Taxonomy" id="163714"/>
    <lineage>
        <taxon>Eukaryota</taxon>
        <taxon>Metazoa</taxon>
        <taxon>Ecdysozoa</taxon>
        <taxon>Arthropoda</taxon>
        <taxon>Crustacea</taxon>
        <taxon>Oligostraca</taxon>
        <taxon>Ostracoda</taxon>
        <taxon>Podocopa</taxon>
        <taxon>Podocopida</taxon>
        <taxon>Cytherocopina</taxon>
        <taxon>Cytheroidea</taxon>
        <taxon>Cytherideidae</taxon>
        <taxon>Cyprideis</taxon>
    </lineage>
</organism>
<feature type="non-terminal residue" evidence="2">
    <location>
        <position position="151"/>
    </location>
</feature>